<evidence type="ECO:0000313" key="3">
    <source>
        <dbReference type="Proteomes" id="UP000242418"/>
    </source>
</evidence>
<evidence type="ECO:0000256" key="1">
    <source>
        <dbReference type="SAM" id="Phobius"/>
    </source>
</evidence>
<proteinExistence type="predicted"/>
<evidence type="ECO:0000313" key="2">
    <source>
        <dbReference type="EMBL" id="SCW52049.1"/>
    </source>
</evidence>
<dbReference type="RefSeq" id="WP_090250950.1">
    <property type="nucleotide sequence ID" value="NZ_FMTL01000001.1"/>
</dbReference>
<comment type="caution">
    <text evidence="2">The sequence shown here is derived from an EMBL/GenBank/DDBJ whole genome shotgun (WGS) entry which is preliminary data.</text>
</comment>
<dbReference type="AlphaFoldDB" id="A0AB37Z6K8"/>
<keyword evidence="3" id="KW-1185">Reference proteome</keyword>
<keyword evidence="1" id="KW-0812">Transmembrane</keyword>
<keyword evidence="1" id="KW-1133">Transmembrane helix</keyword>
<protein>
    <recommendedName>
        <fullName evidence="4">DUF2007 domain-containing protein</fullName>
    </recommendedName>
</protein>
<reference evidence="2 3" key="1">
    <citation type="submission" date="2016-10" db="EMBL/GenBank/DDBJ databases">
        <authorList>
            <person name="Varghese N."/>
            <person name="Submissions S."/>
        </authorList>
    </citation>
    <scope>NUCLEOTIDE SEQUENCE [LARGE SCALE GENOMIC DNA]</scope>
    <source>
        <strain evidence="2 3">DSM 17833</strain>
    </source>
</reference>
<evidence type="ECO:0008006" key="4">
    <source>
        <dbReference type="Google" id="ProtNLM"/>
    </source>
</evidence>
<organism evidence="2 3">
    <name type="scientific">Pseudomonas peli</name>
    <dbReference type="NCBI Taxonomy" id="592361"/>
    <lineage>
        <taxon>Bacteria</taxon>
        <taxon>Pseudomonadati</taxon>
        <taxon>Pseudomonadota</taxon>
        <taxon>Gammaproteobacteria</taxon>
        <taxon>Pseudomonadales</taxon>
        <taxon>Pseudomonadaceae</taxon>
        <taxon>Pseudomonas</taxon>
    </lineage>
</organism>
<accession>A0AB37Z6K8</accession>
<name>A0AB37Z6K8_9PSED</name>
<dbReference type="Proteomes" id="UP000242418">
    <property type="component" value="Unassembled WGS sequence"/>
</dbReference>
<keyword evidence="1" id="KW-0472">Membrane</keyword>
<dbReference type="EMBL" id="FMTL01000001">
    <property type="protein sequence ID" value="SCW52049.1"/>
    <property type="molecule type" value="Genomic_DNA"/>
</dbReference>
<sequence length="119" mass="13630">MFVLLESSHAGFIEHLQEQLSSAGIDCHVLDMGRAADGELHFAIRLPLYSQMSHARHLLYRDRLFALRIDPAFRQEWHALREAPKQQALQWVTSPLALRISALAVLILLFGSLAEMLWR</sequence>
<gene>
    <name evidence="2" type="ORF">SAMN05216370_1883</name>
</gene>
<feature type="transmembrane region" description="Helical" evidence="1">
    <location>
        <begin position="96"/>
        <end position="118"/>
    </location>
</feature>